<evidence type="ECO:0000256" key="3">
    <source>
        <dbReference type="ARBA" id="ARBA00012948"/>
    </source>
</evidence>
<evidence type="ECO:0000313" key="10">
    <source>
        <dbReference type="EMBL" id="BCB91981.1"/>
    </source>
</evidence>
<dbReference type="InterPro" id="IPR020904">
    <property type="entry name" value="Sc_DH/Rdtase_CS"/>
</dbReference>
<dbReference type="PRINTS" id="PR00080">
    <property type="entry name" value="SDRFAMILY"/>
</dbReference>
<dbReference type="AlphaFoldDB" id="A0A6F8Z1L1"/>
<evidence type="ECO:0000259" key="9">
    <source>
        <dbReference type="SMART" id="SM00822"/>
    </source>
</evidence>
<dbReference type="PRINTS" id="PR00081">
    <property type="entry name" value="GDHRDH"/>
</dbReference>
<dbReference type="PROSITE" id="PS00061">
    <property type="entry name" value="ADH_SHORT"/>
    <property type="match status" value="1"/>
</dbReference>
<gene>
    <name evidence="10" type="primary">fabG_13</name>
    <name evidence="10" type="ORF">Psuf_092940</name>
</gene>
<name>A0A6F8Z1L1_9ACTN</name>
<evidence type="ECO:0000256" key="1">
    <source>
        <dbReference type="ARBA" id="ARBA00005194"/>
    </source>
</evidence>
<dbReference type="InterPro" id="IPR057326">
    <property type="entry name" value="KR_dom"/>
</dbReference>
<protein>
    <recommendedName>
        <fullName evidence="3 8">3-oxoacyl-[acyl-carrier-protein] reductase</fullName>
        <ecNumber evidence="3 8">1.1.1.100</ecNumber>
    </recommendedName>
</protein>
<keyword evidence="8" id="KW-0275">Fatty acid biosynthesis</keyword>
<keyword evidence="8" id="KW-0443">Lipid metabolism</keyword>
<feature type="binding site" evidence="7">
    <location>
        <begin position="161"/>
        <end position="165"/>
    </location>
    <ligand>
        <name>NADP(+)</name>
        <dbReference type="ChEBI" id="CHEBI:58349"/>
    </ligand>
</feature>
<dbReference type="SMART" id="SM00822">
    <property type="entry name" value="PKS_KR"/>
    <property type="match status" value="1"/>
</dbReference>
<dbReference type="InterPro" id="IPR036291">
    <property type="entry name" value="NAD(P)-bd_dom_sf"/>
</dbReference>
<dbReference type="UniPathway" id="UPA00094"/>
<reference evidence="10 11" key="1">
    <citation type="submission" date="2020-03" db="EMBL/GenBank/DDBJ databases">
        <title>Whole genome shotgun sequence of Phytohabitans suffuscus NBRC 105367.</title>
        <authorList>
            <person name="Komaki H."/>
            <person name="Tamura T."/>
        </authorList>
    </citation>
    <scope>NUCLEOTIDE SEQUENCE [LARGE SCALE GENOMIC DNA]</scope>
    <source>
        <strain evidence="10 11">NBRC 105367</strain>
    </source>
</reference>
<dbReference type="EMBL" id="AP022871">
    <property type="protein sequence ID" value="BCB91981.1"/>
    <property type="molecule type" value="Genomic_DNA"/>
</dbReference>
<dbReference type="InterPro" id="IPR011284">
    <property type="entry name" value="3oxo_ACP_reduc"/>
</dbReference>
<dbReference type="NCBIfam" id="NF009466">
    <property type="entry name" value="PRK12826.1-2"/>
    <property type="match status" value="1"/>
</dbReference>
<keyword evidence="4 8" id="KW-0560">Oxidoreductase</keyword>
<dbReference type="FunFam" id="3.40.50.720:FF:000173">
    <property type="entry name" value="3-oxoacyl-[acyl-carrier protein] reductase"/>
    <property type="match status" value="1"/>
</dbReference>
<evidence type="ECO:0000256" key="8">
    <source>
        <dbReference type="RuleBase" id="RU366074"/>
    </source>
</evidence>
<evidence type="ECO:0000256" key="5">
    <source>
        <dbReference type="ARBA" id="ARBA00048508"/>
    </source>
</evidence>
<organism evidence="10 11">
    <name type="scientific">Phytohabitans suffuscus</name>
    <dbReference type="NCBI Taxonomy" id="624315"/>
    <lineage>
        <taxon>Bacteria</taxon>
        <taxon>Bacillati</taxon>
        <taxon>Actinomycetota</taxon>
        <taxon>Actinomycetes</taxon>
        <taxon>Micromonosporales</taxon>
        <taxon>Micromonosporaceae</taxon>
    </lineage>
</organism>
<dbReference type="SUPFAM" id="SSF51735">
    <property type="entry name" value="NAD(P)-binding Rossmann-fold domains"/>
    <property type="match status" value="1"/>
</dbReference>
<dbReference type="GO" id="GO:0051287">
    <property type="term" value="F:NAD binding"/>
    <property type="evidence" value="ECO:0007669"/>
    <property type="project" value="UniProtKB-UniRule"/>
</dbReference>
<dbReference type="RefSeq" id="WP_173165658.1">
    <property type="nucleotide sequence ID" value="NZ_AP022871.1"/>
</dbReference>
<keyword evidence="11" id="KW-1185">Reference proteome</keyword>
<dbReference type="Proteomes" id="UP000503011">
    <property type="component" value="Chromosome"/>
</dbReference>
<accession>A0A6F8Z1L1</accession>
<dbReference type="InterPro" id="IPR050259">
    <property type="entry name" value="SDR"/>
</dbReference>
<keyword evidence="8" id="KW-0276">Fatty acid metabolism</keyword>
<evidence type="ECO:0000256" key="4">
    <source>
        <dbReference type="ARBA" id="ARBA00023002"/>
    </source>
</evidence>
<keyword evidence="7 8" id="KW-0521">NADP</keyword>
<dbReference type="GO" id="GO:0004316">
    <property type="term" value="F:3-oxoacyl-[acyl-carrier-protein] reductase (NADPH) activity"/>
    <property type="evidence" value="ECO:0007669"/>
    <property type="project" value="UniProtKB-UniRule"/>
</dbReference>
<comment type="subunit">
    <text evidence="8">Homotetramer.</text>
</comment>
<evidence type="ECO:0000256" key="2">
    <source>
        <dbReference type="ARBA" id="ARBA00006484"/>
    </source>
</evidence>
<feature type="binding site" evidence="7">
    <location>
        <begin position="18"/>
        <end position="21"/>
    </location>
    <ligand>
        <name>NADP(+)</name>
        <dbReference type="ChEBI" id="CHEBI:58349"/>
    </ligand>
</feature>
<feature type="domain" description="Ketoreductase" evidence="9">
    <location>
        <begin position="12"/>
        <end position="192"/>
    </location>
</feature>
<dbReference type="InterPro" id="IPR002347">
    <property type="entry name" value="SDR_fam"/>
</dbReference>
<proteinExistence type="inferred from homology"/>
<dbReference type="GO" id="GO:0006633">
    <property type="term" value="P:fatty acid biosynthetic process"/>
    <property type="evidence" value="ECO:0007669"/>
    <property type="project" value="UniProtKB-UniPathway"/>
</dbReference>
<dbReference type="Pfam" id="PF13561">
    <property type="entry name" value="adh_short_C2"/>
    <property type="match status" value="1"/>
</dbReference>
<evidence type="ECO:0000256" key="7">
    <source>
        <dbReference type="PIRSR" id="PIRSR611284-2"/>
    </source>
</evidence>
<dbReference type="PANTHER" id="PTHR42879">
    <property type="entry name" value="3-OXOACYL-(ACYL-CARRIER-PROTEIN) REDUCTASE"/>
    <property type="match status" value="1"/>
</dbReference>
<comment type="pathway">
    <text evidence="1 8">Lipid metabolism; fatty acid biosynthesis.</text>
</comment>
<dbReference type="PANTHER" id="PTHR42879:SF2">
    <property type="entry name" value="3-OXOACYL-[ACYL-CARRIER-PROTEIN] REDUCTASE FABG"/>
    <property type="match status" value="1"/>
</dbReference>
<sequence length="253" mass="26537">MSGPLGDAAARPVALVTGGSRGIGRAVVLQLARDGYDVSLCYQSNEEAAERVAKEAAEYGGRVLARRVDVADAEAVRAFVAGTERELGDVDAVVTSAGIIRDKPLAMMADDDWRSVIQVNLDGTYHVCRAVIRRMMRRRRGAIVTVSSVAGVSGNATQTNYSASKAGIIGLTKALAKEVGRHGIRVNAIAPGFVETEMIAGLPAAHATAMRDQVSLGRFGQADEIAEVVSFLVSGRASYLHGQVITVDGGMAL</sequence>
<comment type="catalytic activity">
    <reaction evidence="5 8">
        <text>a (3R)-hydroxyacyl-[ACP] + NADP(+) = a 3-oxoacyl-[ACP] + NADPH + H(+)</text>
        <dbReference type="Rhea" id="RHEA:17397"/>
        <dbReference type="Rhea" id="RHEA-COMP:9916"/>
        <dbReference type="Rhea" id="RHEA-COMP:9945"/>
        <dbReference type="ChEBI" id="CHEBI:15378"/>
        <dbReference type="ChEBI" id="CHEBI:57783"/>
        <dbReference type="ChEBI" id="CHEBI:58349"/>
        <dbReference type="ChEBI" id="CHEBI:78776"/>
        <dbReference type="ChEBI" id="CHEBI:78827"/>
        <dbReference type="EC" id="1.1.1.100"/>
    </reaction>
</comment>
<comment type="function">
    <text evidence="8">Catalyzes the NADPH-dependent reduction of beta-ketoacyl-ACP substrates to beta-hydroxyacyl-ACP products, the first reductive step in the elongation cycle of fatty acid biosynthesis.</text>
</comment>
<evidence type="ECO:0000256" key="6">
    <source>
        <dbReference type="PIRSR" id="PIRSR611284-1"/>
    </source>
</evidence>
<feature type="active site" description="Proton acceptor" evidence="6">
    <location>
        <position position="161"/>
    </location>
</feature>
<dbReference type="KEGG" id="psuu:Psuf_092940"/>
<reference evidence="10 11" key="2">
    <citation type="submission" date="2020-03" db="EMBL/GenBank/DDBJ databases">
        <authorList>
            <person name="Ichikawa N."/>
            <person name="Kimura A."/>
            <person name="Kitahashi Y."/>
            <person name="Uohara A."/>
        </authorList>
    </citation>
    <scope>NUCLEOTIDE SEQUENCE [LARGE SCALE GENOMIC DNA]</scope>
    <source>
        <strain evidence="10 11">NBRC 105367</strain>
    </source>
</reference>
<dbReference type="EC" id="1.1.1.100" evidence="3 8"/>
<dbReference type="Gene3D" id="3.40.50.720">
    <property type="entry name" value="NAD(P)-binding Rossmann-like Domain"/>
    <property type="match status" value="1"/>
</dbReference>
<keyword evidence="8" id="KW-0444">Lipid biosynthesis</keyword>
<dbReference type="NCBIfam" id="TIGR01830">
    <property type="entry name" value="3oxo_ACP_reduc"/>
    <property type="match status" value="1"/>
</dbReference>
<comment type="similarity">
    <text evidence="2 8">Belongs to the short-chain dehydrogenases/reductases (SDR) family.</text>
</comment>
<evidence type="ECO:0000313" key="11">
    <source>
        <dbReference type="Proteomes" id="UP000503011"/>
    </source>
</evidence>